<dbReference type="RefSeq" id="WP_125753162.1">
    <property type="nucleotide sequence ID" value="NZ_JBHTON010000020.1"/>
</dbReference>
<comment type="caution">
    <text evidence="5">The sequence shown here is derived from an EMBL/GenBank/DDBJ whole genome shotgun (WGS) entry which is preliminary data.</text>
</comment>
<organism evidence="5 6">
    <name type="scientific">Lacticaseibacillus baoqingensis</name>
    <dbReference type="NCBI Taxonomy" id="2486013"/>
    <lineage>
        <taxon>Bacteria</taxon>
        <taxon>Bacillati</taxon>
        <taxon>Bacillota</taxon>
        <taxon>Bacilli</taxon>
        <taxon>Lactobacillales</taxon>
        <taxon>Lactobacillaceae</taxon>
        <taxon>Lacticaseibacillus</taxon>
    </lineage>
</organism>
<dbReference type="InterPro" id="IPR002933">
    <property type="entry name" value="Peptidase_M20"/>
</dbReference>
<dbReference type="PANTHER" id="PTHR43270">
    <property type="entry name" value="BETA-ALA-HIS DIPEPTIDASE"/>
    <property type="match status" value="1"/>
</dbReference>
<dbReference type="Pfam" id="PF01546">
    <property type="entry name" value="Peptidase_M20"/>
    <property type="match status" value="1"/>
</dbReference>
<evidence type="ECO:0000256" key="3">
    <source>
        <dbReference type="ARBA" id="ARBA00022801"/>
    </source>
</evidence>
<dbReference type="EMBL" id="JBHTON010000020">
    <property type="protein sequence ID" value="MFD1485112.1"/>
    <property type="molecule type" value="Genomic_DNA"/>
</dbReference>
<evidence type="ECO:0000259" key="4">
    <source>
        <dbReference type="PROSITE" id="PS51394"/>
    </source>
</evidence>
<reference evidence="6" key="1">
    <citation type="journal article" date="2019" name="Int. J. Syst. Evol. Microbiol.">
        <title>The Global Catalogue of Microorganisms (GCM) 10K type strain sequencing project: providing services to taxonomists for standard genome sequencing and annotation.</title>
        <authorList>
            <consortium name="The Broad Institute Genomics Platform"/>
            <consortium name="The Broad Institute Genome Sequencing Center for Infectious Disease"/>
            <person name="Wu L."/>
            <person name="Ma J."/>
        </authorList>
    </citation>
    <scope>NUCLEOTIDE SEQUENCE [LARGE SCALE GENOMIC DNA]</scope>
    <source>
        <strain evidence="6">CCM 8903</strain>
    </source>
</reference>
<keyword evidence="2" id="KW-0479">Metal-binding</keyword>
<dbReference type="Pfam" id="PF07687">
    <property type="entry name" value="M20_dimer"/>
    <property type="match status" value="1"/>
</dbReference>
<name>A0ABW4E6V4_9LACO</name>
<proteinExistence type="predicted"/>
<dbReference type="Gene3D" id="3.30.70.360">
    <property type="match status" value="1"/>
</dbReference>
<dbReference type="PROSITE" id="PS51394">
    <property type="entry name" value="PFU"/>
    <property type="match status" value="1"/>
</dbReference>
<keyword evidence="3" id="KW-0378">Hydrolase</keyword>
<feature type="domain" description="PFU" evidence="4">
    <location>
        <begin position="1"/>
        <end position="53"/>
    </location>
</feature>
<dbReference type="InterPro" id="IPR051458">
    <property type="entry name" value="Cyt/Met_Dipeptidase"/>
</dbReference>
<evidence type="ECO:0000256" key="1">
    <source>
        <dbReference type="ARBA" id="ARBA00022670"/>
    </source>
</evidence>
<keyword evidence="6" id="KW-1185">Reference proteome</keyword>
<protein>
    <submittedName>
        <fullName evidence="5">M20/M25/M40 family metallo-hydrolase</fullName>
    </submittedName>
</protein>
<accession>A0ABW4E6V4</accession>
<evidence type="ECO:0000313" key="5">
    <source>
        <dbReference type="EMBL" id="MFD1485112.1"/>
    </source>
</evidence>
<evidence type="ECO:0000256" key="2">
    <source>
        <dbReference type="ARBA" id="ARBA00022723"/>
    </source>
</evidence>
<dbReference type="SUPFAM" id="SSF53187">
    <property type="entry name" value="Zn-dependent exopeptidases"/>
    <property type="match status" value="1"/>
</dbReference>
<dbReference type="Gene3D" id="3.40.630.10">
    <property type="entry name" value="Zn peptidases"/>
    <property type="match status" value="1"/>
</dbReference>
<dbReference type="Proteomes" id="UP001597252">
    <property type="component" value="Unassembled WGS sequence"/>
</dbReference>
<dbReference type="PANTHER" id="PTHR43270:SF8">
    <property type="entry name" value="DI- AND TRIPEPTIDASE DUG2-RELATED"/>
    <property type="match status" value="1"/>
</dbReference>
<gene>
    <name evidence="5" type="ORF">ACFQ5J_07710</name>
</gene>
<evidence type="ECO:0000313" key="6">
    <source>
        <dbReference type="Proteomes" id="UP001597252"/>
    </source>
</evidence>
<sequence length="454" mass="48908">MTPTPINIGDDPTTALAEFIHCHSISTDACGLQQAVKFLTTHLNADCHATVHTVATAGQPVIIADIAGQGPHTLLLYGHYDVMDPGDKADWASDPFTLTQRDDRLYGRGCGDNKGQLIATLSAVARFVKAHADHQLGIKIVLEGEEEQGSRHLDAAISQAKPTLLKGVQKAFVIDGSMNASGDHVVRLGNRGLFGIRLHIRCASHANHSGNAGNVIENPFMRFQTILAQLYDPQTQRVLIPGFYDGLMTPDQQALDWIAALPFDPEKLAQVFGGPLLTTDQRDYFTRLMFQPTFNLSGIQSGYTGAGVKTIIPGDLDASLNMRLAPGQSVTKIKRATQKCLAPYVAAKQLVYSITGELAPTYTTDATADIAALRQAATAAHLPLLVEPVMAGSVPNAVWAQTLGVKTFTIPLANFDQHNHDTNENISLDAFKAGSDLIQALLTRYEKGGPSLWN</sequence>
<keyword evidence="1" id="KW-0645">Protease</keyword>
<dbReference type="InterPro" id="IPR011650">
    <property type="entry name" value="Peptidase_M20_dimer"/>
</dbReference>
<dbReference type="InterPro" id="IPR015155">
    <property type="entry name" value="PFU"/>
</dbReference>